<dbReference type="Gene3D" id="1.20.1530.20">
    <property type="match status" value="1"/>
</dbReference>
<dbReference type="AlphaFoldDB" id="A0AAD6UN98"/>
<evidence type="ECO:0000256" key="3">
    <source>
        <dbReference type="ARBA" id="ARBA00022448"/>
    </source>
</evidence>
<evidence type="ECO:0000256" key="8">
    <source>
        <dbReference type="ARBA" id="ARBA00023065"/>
    </source>
</evidence>
<feature type="transmembrane region" description="Helical" evidence="11">
    <location>
        <begin position="334"/>
        <end position="355"/>
    </location>
</feature>
<evidence type="ECO:0000256" key="2">
    <source>
        <dbReference type="ARBA" id="ARBA00005248"/>
    </source>
</evidence>
<proteinExistence type="inferred from homology"/>
<name>A0AAD6UN98_9AGAR</name>
<evidence type="ECO:0000256" key="4">
    <source>
        <dbReference type="ARBA" id="ARBA00022449"/>
    </source>
</evidence>
<keyword evidence="6 11" id="KW-1133">Transmembrane helix</keyword>
<evidence type="ECO:0000256" key="9">
    <source>
        <dbReference type="ARBA" id="ARBA00023136"/>
    </source>
</evidence>
<sequence>MALDLLELYINEVLLGTIFGIIVGPQCANIFDPRSWGEFTNAITLEVMRVTLAIGLFAIGVKLPGPYMAKHAKGLLILIVPTMAFGWVVVAGIMHGLFPHLAYISCLAIAACLTPTDPIISATIVDGEYARKHVPEELRLLISAESAANDGLAYPFLSISIYLTVEASRRVTIGKWFLVGWFYQVILGTVLGAVLGIVFSYLMKISHRRGYSDRESYLAQYLALALFITGVARTIGSDDLLAAFACGNAISWDKYFNEITEKEEFSSVTDFVLNCGCFVYIGAWMPFTAFDSPELGISIGRLVVLFLAILALRRIPSVLLLYKWVPEIKKWREALFAGHFGPMGVGAVFVSTLALTRLPTPSTPPANQQELLAATLQPIVAFVVLGSIVIHGLSIPFSTLSDWLFSVPVQPGPPALPVFVVGVLHRDLECVAGSESSVAKALEEGVESSPAQ</sequence>
<organism evidence="13 14">
    <name type="scientific">Mycena pura</name>
    <dbReference type="NCBI Taxonomy" id="153505"/>
    <lineage>
        <taxon>Eukaryota</taxon>
        <taxon>Fungi</taxon>
        <taxon>Dikarya</taxon>
        <taxon>Basidiomycota</taxon>
        <taxon>Agaricomycotina</taxon>
        <taxon>Agaricomycetes</taxon>
        <taxon>Agaricomycetidae</taxon>
        <taxon>Agaricales</taxon>
        <taxon>Marasmiineae</taxon>
        <taxon>Mycenaceae</taxon>
        <taxon>Mycena</taxon>
    </lineage>
</organism>
<evidence type="ECO:0000256" key="11">
    <source>
        <dbReference type="SAM" id="Phobius"/>
    </source>
</evidence>
<keyword evidence="8" id="KW-0406">Ion transport</keyword>
<comment type="caution">
    <text evidence="13">The sequence shown here is derived from an EMBL/GenBank/DDBJ whole genome shotgun (WGS) entry which is preliminary data.</text>
</comment>
<dbReference type="GO" id="GO:0005886">
    <property type="term" value="C:plasma membrane"/>
    <property type="evidence" value="ECO:0007669"/>
    <property type="project" value="InterPro"/>
</dbReference>
<evidence type="ECO:0000256" key="6">
    <source>
        <dbReference type="ARBA" id="ARBA00022989"/>
    </source>
</evidence>
<dbReference type="GO" id="GO:0036376">
    <property type="term" value="P:sodium ion export across plasma membrane"/>
    <property type="evidence" value="ECO:0007669"/>
    <property type="project" value="InterPro"/>
</dbReference>
<evidence type="ECO:0000313" key="14">
    <source>
        <dbReference type="Proteomes" id="UP001219525"/>
    </source>
</evidence>
<protein>
    <submittedName>
        <fullName evidence="13">Sodium/hydrogen exchanger</fullName>
    </submittedName>
</protein>
<dbReference type="EMBL" id="JARJCW010000134">
    <property type="protein sequence ID" value="KAJ7191317.1"/>
    <property type="molecule type" value="Genomic_DNA"/>
</dbReference>
<reference evidence="13" key="1">
    <citation type="submission" date="2023-03" db="EMBL/GenBank/DDBJ databases">
        <title>Massive genome expansion in bonnet fungi (Mycena s.s.) driven by repeated elements and novel gene families across ecological guilds.</title>
        <authorList>
            <consortium name="Lawrence Berkeley National Laboratory"/>
            <person name="Harder C.B."/>
            <person name="Miyauchi S."/>
            <person name="Viragh M."/>
            <person name="Kuo A."/>
            <person name="Thoen E."/>
            <person name="Andreopoulos B."/>
            <person name="Lu D."/>
            <person name="Skrede I."/>
            <person name="Drula E."/>
            <person name="Henrissat B."/>
            <person name="Morin E."/>
            <person name="Kohler A."/>
            <person name="Barry K."/>
            <person name="LaButti K."/>
            <person name="Morin E."/>
            <person name="Salamov A."/>
            <person name="Lipzen A."/>
            <person name="Mereny Z."/>
            <person name="Hegedus B."/>
            <person name="Baldrian P."/>
            <person name="Stursova M."/>
            <person name="Weitz H."/>
            <person name="Taylor A."/>
            <person name="Grigoriev I.V."/>
            <person name="Nagy L.G."/>
            <person name="Martin F."/>
            <person name="Kauserud H."/>
        </authorList>
    </citation>
    <scope>NUCLEOTIDE SEQUENCE</scope>
    <source>
        <strain evidence="13">9144</strain>
    </source>
</reference>
<dbReference type="Pfam" id="PF00999">
    <property type="entry name" value="Na_H_Exchanger"/>
    <property type="match status" value="1"/>
</dbReference>
<dbReference type="InterPro" id="IPR004712">
    <property type="entry name" value="Na+/H+_antiporter_fungi"/>
</dbReference>
<feature type="transmembrane region" description="Helical" evidence="11">
    <location>
        <begin position="302"/>
        <end position="322"/>
    </location>
</feature>
<dbReference type="PANTHER" id="PTHR31382:SF4">
    <property type="entry name" value="NA(+)_H(+) ANTIPORTER"/>
    <property type="match status" value="1"/>
</dbReference>
<keyword evidence="9 11" id="KW-0472">Membrane</keyword>
<dbReference type="GO" id="GO:0030007">
    <property type="term" value="P:intracellular potassium ion homeostasis"/>
    <property type="evidence" value="ECO:0007669"/>
    <property type="project" value="TreeGrafter"/>
</dbReference>
<feature type="transmembrane region" description="Helical" evidence="11">
    <location>
        <begin position="181"/>
        <end position="202"/>
    </location>
</feature>
<feature type="transmembrane region" description="Helical" evidence="11">
    <location>
        <begin position="375"/>
        <end position="395"/>
    </location>
</feature>
<comment type="similarity">
    <text evidence="2">Belongs to the fungal Na(+)/H(+) exchanger family.</text>
</comment>
<keyword evidence="10" id="KW-0739">Sodium transport</keyword>
<comment type="subcellular location">
    <subcellularLocation>
        <location evidence="1">Membrane</location>
        <topology evidence="1">Multi-pass membrane protein</topology>
    </subcellularLocation>
</comment>
<evidence type="ECO:0000313" key="13">
    <source>
        <dbReference type="EMBL" id="KAJ7191317.1"/>
    </source>
</evidence>
<evidence type="ECO:0000256" key="1">
    <source>
        <dbReference type="ARBA" id="ARBA00004141"/>
    </source>
</evidence>
<keyword evidence="14" id="KW-1185">Reference proteome</keyword>
<accession>A0AAD6UN98</accession>
<dbReference type="Proteomes" id="UP001219525">
    <property type="component" value="Unassembled WGS sequence"/>
</dbReference>
<dbReference type="InterPro" id="IPR038770">
    <property type="entry name" value="Na+/solute_symporter_sf"/>
</dbReference>
<evidence type="ECO:0000259" key="12">
    <source>
        <dbReference type="Pfam" id="PF00999"/>
    </source>
</evidence>
<dbReference type="GO" id="GO:0015385">
    <property type="term" value="F:sodium:proton antiporter activity"/>
    <property type="evidence" value="ECO:0007669"/>
    <property type="project" value="InterPro"/>
</dbReference>
<feature type="domain" description="Cation/H+ exchanger transmembrane" evidence="12">
    <location>
        <begin position="8"/>
        <end position="397"/>
    </location>
</feature>
<keyword evidence="3" id="KW-0813">Transport</keyword>
<gene>
    <name evidence="13" type="ORF">GGX14DRAFT_600769</name>
</gene>
<keyword evidence="7" id="KW-0915">Sodium</keyword>
<keyword evidence="5 11" id="KW-0812">Transmembrane</keyword>
<dbReference type="PANTHER" id="PTHR31382">
    <property type="entry name" value="NA(+)/H(+) ANTIPORTER"/>
    <property type="match status" value="1"/>
</dbReference>
<evidence type="ECO:0000256" key="10">
    <source>
        <dbReference type="ARBA" id="ARBA00023201"/>
    </source>
</evidence>
<feature type="transmembrane region" description="Helical" evidence="11">
    <location>
        <begin position="75"/>
        <end position="98"/>
    </location>
</feature>
<evidence type="ECO:0000256" key="5">
    <source>
        <dbReference type="ARBA" id="ARBA00022692"/>
    </source>
</evidence>
<dbReference type="GO" id="GO:0042391">
    <property type="term" value="P:regulation of membrane potential"/>
    <property type="evidence" value="ECO:0007669"/>
    <property type="project" value="InterPro"/>
</dbReference>
<feature type="transmembrane region" description="Helical" evidence="11">
    <location>
        <begin position="12"/>
        <end position="31"/>
    </location>
</feature>
<feature type="transmembrane region" description="Helical" evidence="11">
    <location>
        <begin position="43"/>
        <end position="63"/>
    </location>
</feature>
<dbReference type="GO" id="GO:0120029">
    <property type="term" value="P:proton export across plasma membrane"/>
    <property type="evidence" value="ECO:0007669"/>
    <property type="project" value="InterPro"/>
</dbReference>
<keyword evidence="4" id="KW-0050">Antiport</keyword>
<evidence type="ECO:0000256" key="7">
    <source>
        <dbReference type="ARBA" id="ARBA00023053"/>
    </source>
</evidence>
<dbReference type="InterPro" id="IPR006153">
    <property type="entry name" value="Cation/H_exchanger_TM"/>
</dbReference>